<gene>
    <name evidence="2" type="ORF">EPD60_00560</name>
</gene>
<evidence type="ECO:0000313" key="2">
    <source>
        <dbReference type="EMBL" id="TCJ19647.1"/>
    </source>
</evidence>
<dbReference type="EMBL" id="SJZI01000001">
    <property type="protein sequence ID" value="TCJ19647.1"/>
    <property type="molecule type" value="Genomic_DNA"/>
</dbReference>
<reference evidence="2 3" key="1">
    <citation type="submission" date="2019-03" db="EMBL/GenBank/DDBJ databases">
        <authorList>
            <person name="Kim M.K.M."/>
        </authorList>
    </citation>
    <scope>NUCLEOTIDE SEQUENCE [LARGE SCALE GENOMIC DNA]</scope>
    <source>
        <strain evidence="2 3">17J68-12</strain>
    </source>
</reference>
<keyword evidence="3" id="KW-1185">Reference proteome</keyword>
<proteinExistence type="predicted"/>
<comment type="caution">
    <text evidence="2">The sequence shown here is derived from an EMBL/GenBank/DDBJ whole genome shotgun (WGS) entry which is preliminary data.</text>
</comment>
<keyword evidence="1" id="KW-0472">Membrane</keyword>
<sequence>MLDLLTQYLTRARSVTIPHLGSLTLEASPATWSVADRELAGPGFRVHAGEERPVDDRQIAFLAGALRESESILTEKLSDFGSRLHRHLLREPFLWPGVGLLHWQDGRLALQPATPVLLAPQPAARVIHADARHSIRVGEQEVWSDAEQAPETKTRRNELEWLAWLLVVLAVLFILWCFYRQHFSVHATGLQTGL</sequence>
<accession>A0A4R1BQS6</accession>
<organism evidence="2 3">
    <name type="scientific">Flaviaesturariibacter flavus</name>
    <dbReference type="NCBI Taxonomy" id="2502780"/>
    <lineage>
        <taxon>Bacteria</taxon>
        <taxon>Pseudomonadati</taxon>
        <taxon>Bacteroidota</taxon>
        <taxon>Chitinophagia</taxon>
        <taxon>Chitinophagales</taxon>
        <taxon>Chitinophagaceae</taxon>
        <taxon>Flaviaestuariibacter</taxon>
    </lineage>
</organism>
<evidence type="ECO:0000313" key="3">
    <source>
        <dbReference type="Proteomes" id="UP000295334"/>
    </source>
</evidence>
<dbReference type="Proteomes" id="UP000295334">
    <property type="component" value="Unassembled WGS sequence"/>
</dbReference>
<evidence type="ECO:0000256" key="1">
    <source>
        <dbReference type="SAM" id="Phobius"/>
    </source>
</evidence>
<keyword evidence="1" id="KW-1133">Transmembrane helix</keyword>
<keyword evidence="1" id="KW-0812">Transmembrane</keyword>
<name>A0A4R1BQS6_9BACT</name>
<protein>
    <recommendedName>
        <fullName evidence="4">CCDC81-like prokaryotic HU domain-containing protein</fullName>
    </recommendedName>
</protein>
<dbReference type="OrthoDB" id="675902at2"/>
<feature type="transmembrane region" description="Helical" evidence="1">
    <location>
        <begin position="161"/>
        <end position="179"/>
    </location>
</feature>
<evidence type="ECO:0008006" key="4">
    <source>
        <dbReference type="Google" id="ProtNLM"/>
    </source>
</evidence>
<dbReference type="AlphaFoldDB" id="A0A4R1BQS6"/>
<dbReference type="RefSeq" id="WP_131445661.1">
    <property type="nucleotide sequence ID" value="NZ_SJZI01000001.1"/>
</dbReference>